<dbReference type="EC" id="3.4.11.-" evidence="2"/>
<dbReference type="RefSeq" id="WP_248834798.1">
    <property type="nucleotide sequence ID" value="NZ_JAJEQE010000006.1"/>
</dbReference>
<dbReference type="InterPro" id="IPR052170">
    <property type="entry name" value="M29_Exopeptidase"/>
</dbReference>
<keyword evidence="2" id="KW-0645">Protease</keyword>
<dbReference type="SUPFAM" id="SSF144052">
    <property type="entry name" value="Thermophilic metalloprotease-like"/>
    <property type="match status" value="1"/>
</dbReference>
<evidence type="ECO:0000313" key="2">
    <source>
        <dbReference type="EMBL" id="MCC2148256.1"/>
    </source>
</evidence>
<dbReference type="EMBL" id="JAJEQE010000006">
    <property type="protein sequence ID" value="MCC2148256.1"/>
    <property type="molecule type" value="Genomic_DNA"/>
</dbReference>
<keyword evidence="3" id="KW-1185">Reference proteome</keyword>
<proteinExistence type="predicted"/>
<keyword evidence="1" id="KW-0479">Metal-binding</keyword>
<sequence length="682" mass="79069">MERTVLEERDALSMERLASITKEHTAQEPFGDYFRKTASFVIKMDEVYRKIKDGKTESYTLEQWQAFNQSLYEEILPENYEHSYGDPKYAVEKLGEVHGRILSFLYAELYALIGYAFEQRLHEKVILQELLIEVYNCFEEEELPGYRRIQQIIYWFESDYSEITVAHRIREAVDPKLDFAAKIVMESDLKDLRYLYRYGEYITENERKMAEFMNSLDEETVEKMASTFTEGYRIGFVLGGKDLSKKQTVNIRYMVGFERMVRLAIRNFEKMGLKPVIYRAALERINKKGVHRIGYYGAIPNRQFDYDHRADQAIYLDKAFMERRLGVMRSAYENYKTLANGHAGPACIDTFGEPEFYPQTKPEAYYLSDKQKKLQTQMDNESVQITNRYIIGKERSFTIIAFPVPEIGADFPEIFKETIRINTLDYQLYADIQQKLIDALDQGESVHVLGKGENHTDMHIALHKLNDPKKQTNFENCVADVNIPVGEVFTSPILKGTSGILEACTVYLEGLKYEKLHLEFEDGMVKAYTCKNFEQEEYNQNYVRENVLANHETLPIGEFAIGTNTAAYAMAREYHIEGKLPILIAEKTGPHFAVGDTCYSWAEDTPVYNPDKKEIIARDNEISIRRKEDPGEAYFGHHLDITIPYDELGSIEVQCADGRRILIFADGKFVLPGTEELNRFLN</sequence>
<dbReference type="Proteomes" id="UP001299235">
    <property type="component" value="Unassembled WGS sequence"/>
</dbReference>
<dbReference type="InterPro" id="IPR000787">
    <property type="entry name" value="Peptidase_M29"/>
</dbReference>
<dbReference type="GO" id="GO:0004177">
    <property type="term" value="F:aminopeptidase activity"/>
    <property type="evidence" value="ECO:0007669"/>
    <property type="project" value="UniProtKB-KW"/>
</dbReference>
<dbReference type="PANTHER" id="PTHR34448:SF1">
    <property type="entry name" value="BLL6088 PROTEIN"/>
    <property type="match status" value="1"/>
</dbReference>
<accession>A0ABS8EST9</accession>
<organism evidence="2 3">
    <name type="scientific">Hominisplanchenecus faecis</name>
    <dbReference type="NCBI Taxonomy" id="2885351"/>
    <lineage>
        <taxon>Bacteria</taxon>
        <taxon>Bacillati</taxon>
        <taxon>Bacillota</taxon>
        <taxon>Clostridia</taxon>
        <taxon>Lachnospirales</taxon>
        <taxon>Lachnospiraceae</taxon>
        <taxon>Hominisplanchenecus</taxon>
    </lineage>
</organism>
<evidence type="ECO:0000256" key="1">
    <source>
        <dbReference type="ARBA" id="ARBA00022723"/>
    </source>
</evidence>
<reference evidence="2 3" key="1">
    <citation type="submission" date="2021-10" db="EMBL/GenBank/DDBJ databases">
        <title>Anaerobic single-cell dispensing facilitates the cultivation of human gut bacteria.</title>
        <authorList>
            <person name="Afrizal A."/>
        </authorList>
    </citation>
    <scope>NUCLEOTIDE SEQUENCE [LARGE SCALE GENOMIC DNA]</scope>
    <source>
        <strain evidence="2 3">CLA-AA-H246</strain>
    </source>
</reference>
<dbReference type="Pfam" id="PF02073">
    <property type="entry name" value="Peptidase_M29"/>
    <property type="match status" value="1"/>
</dbReference>
<keyword evidence="2" id="KW-0031">Aminopeptidase</keyword>
<evidence type="ECO:0000313" key="3">
    <source>
        <dbReference type="Proteomes" id="UP001299235"/>
    </source>
</evidence>
<name>A0ABS8EST9_9FIRM</name>
<gene>
    <name evidence="2" type="ORF">LKD42_03140</name>
</gene>
<dbReference type="PANTHER" id="PTHR34448">
    <property type="entry name" value="AMINOPEPTIDASE"/>
    <property type="match status" value="1"/>
</dbReference>
<protein>
    <submittedName>
        <fullName evidence="2">Aminopeptidase</fullName>
        <ecNumber evidence="2">3.4.11.-</ecNumber>
    </submittedName>
</protein>
<comment type="caution">
    <text evidence="2">The sequence shown here is derived from an EMBL/GenBank/DDBJ whole genome shotgun (WGS) entry which is preliminary data.</text>
</comment>
<keyword evidence="2" id="KW-0378">Hydrolase</keyword>